<dbReference type="InterPro" id="IPR002355">
    <property type="entry name" value="Cu_oxidase_Cu_BS"/>
</dbReference>
<dbReference type="Gene3D" id="2.60.40.420">
    <property type="entry name" value="Cupredoxins - blue copper proteins"/>
    <property type="match status" value="3"/>
</dbReference>
<dbReference type="EMBL" id="QGNA01000007">
    <property type="protein sequence ID" value="PWS34370.1"/>
    <property type="molecule type" value="Genomic_DNA"/>
</dbReference>
<dbReference type="GO" id="GO:0005507">
    <property type="term" value="F:copper ion binding"/>
    <property type="evidence" value="ECO:0007669"/>
    <property type="project" value="InterPro"/>
</dbReference>
<dbReference type="CDD" id="cd13896">
    <property type="entry name" value="CuRO_3_CopA"/>
    <property type="match status" value="1"/>
</dbReference>
<dbReference type="InterPro" id="IPR008972">
    <property type="entry name" value="Cupredoxin"/>
</dbReference>
<evidence type="ECO:0000259" key="4">
    <source>
        <dbReference type="Pfam" id="PF07731"/>
    </source>
</evidence>
<keyword evidence="1" id="KW-0479">Metal-binding</keyword>
<dbReference type="InterPro" id="IPR006311">
    <property type="entry name" value="TAT_signal"/>
</dbReference>
<dbReference type="Proteomes" id="UP000245765">
    <property type="component" value="Unassembled WGS sequence"/>
</dbReference>
<keyword evidence="2" id="KW-0560">Oxidoreductase</keyword>
<evidence type="ECO:0000256" key="2">
    <source>
        <dbReference type="ARBA" id="ARBA00023002"/>
    </source>
</evidence>
<dbReference type="Pfam" id="PF07732">
    <property type="entry name" value="Cu-oxidase_3"/>
    <property type="match status" value="1"/>
</dbReference>
<evidence type="ECO:0000313" key="7">
    <source>
        <dbReference type="Proteomes" id="UP000245765"/>
    </source>
</evidence>
<comment type="caution">
    <text evidence="6">The sequence shown here is derived from an EMBL/GenBank/DDBJ whole genome shotgun (WGS) entry which is preliminary data.</text>
</comment>
<sequence length="472" mass="50119">MISLSRRSVLALGGAMLGGIGAGGRSAVAGTDAPVIRATTRILEIGGRPARVLGLLQPDGTAGMTLEPGMRFRAALTNGLDEPTIIHWHGQIPPVEQDGVGDMPAPMLRPGETRRYDFAADPGTHWMHAHVPDQEMRLLAAPLIVRSAEDLRADRQEVTLLLHDFSFTPLAEHLARLNAAPADPHAGHAGHGAPAGGATAAAAMDLNDIDFDAYLANDRTLSDPQVVRVERGGRVLLRIINGASATVFRIDTGGLSARILAVDGQPVLPIAAQRFALAMGQRADLLVEIPAGGGAFPMLALREGATERTGIVLATAGAEIRRIAPLGEANAAPYASAQEAALRAALPLASRPPQRRFDVALTGTMAPYAWTIDGRAWGRHRPLQARSGERIEIALTNRSGMAHPMHLHGHRFQVVEAGGRRIAGAVRDTVQVPANERLVLALDAGQPGRWMFHCHHMPHLATGMMTEFVVEG</sequence>
<dbReference type="PANTHER" id="PTHR11709:SF2">
    <property type="entry name" value="MULTICOPPER OXIDASE LPR1"/>
    <property type="match status" value="1"/>
</dbReference>
<feature type="domain" description="Plastocyanin-like" evidence="5">
    <location>
        <begin position="68"/>
        <end position="148"/>
    </location>
</feature>
<protein>
    <submittedName>
        <fullName evidence="6">Copper oxidase</fullName>
    </submittedName>
</protein>
<dbReference type="PROSITE" id="PS00080">
    <property type="entry name" value="MULTICOPPER_OXIDASE2"/>
    <property type="match status" value="1"/>
</dbReference>
<dbReference type="InterPro" id="IPR045087">
    <property type="entry name" value="Cu-oxidase_fam"/>
</dbReference>
<dbReference type="Pfam" id="PF07731">
    <property type="entry name" value="Cu-oxidase_2"/>
    <property type="match status" value="1"/>
</dbReference>
<evidence type="ECO:0000259" key="5">
    <source>
        <dbReference type="Pfam" id="PF07732"/>
    </source>
</evidence>
<dbReference type="InterPro" id="IPR011706">
    <property type="entry name" value="Cu-oxidase_C"/>
</dbReference>
<dbReference type="CDD" id="cd13865">
    <property type="entry name" value="CuRO_1_LCC_like_3"/>
    <property type="match status" value="1"/>
</dbReference>
<dbReference type="SUPFAM" id="SSF49503">
    <property type="entry name" value="Cupredoxins"/>
    <property type="match status" value="3"/>
</dbReference>
<dbReference type="AlphaFoldDB" id="A0A317F5F4"/>
<dbReference type="OrthoDB" id="9757546at2"/>
<dbReference type="RefSeq" id="WP_109873343.1">
    <property type="nucleotide sequence ID" value="NZ_QGNA01000007.1"/>
</dbReference>
<feature type="domain" description="Plastocyanin-like" evidence="4">
    <location>
        <begin position="352"/>
        <end position="471"/>
    </location>
</feature>
<dbReference type="InterPro" id="IPR034279">
    <property type="entry name" value="CuRO_3_CopA"/>
</dbReference>
<accession>A0A317F5F4</accession>
<evidence type="ECO:0000259" key="3">
    <source>
        <dbReference type="Pfam" id="PF00394"/>
    </source>
</evidence>
<keyword evidence="7" id="KW-1185">Reference proteome</keyword>
<reference evidence="7" key="1">
    <citation type="submission" date="2018-05" db="EMBL/GenBank/DDBJ databases">
        <authorList>
            <person name="Du Z."/>
            <person name="Wang X."/>
        </authorList>
    </citation>
    <scope>NUCLEOTIDE SEQUENCE [LARGE SCALE GENOMIC DNA]</scope>
    <source>
        <strain evidence="7">CQN31</strain>
    </source>
</reference>
<proteinExistence type="predicted"/>
<feature type="domain" description="Plastocyanin-like" evidence="3">
    <location>
        <begin position="212"/>
        <end position="304"/>
    </location>
</feature>
<dbReference type="InterPro" id="IPR033138">
    <property type="entry name" value="Cu_oxidase_CS"/>
</dbReference>
<dbReference type="Pfam" id="PF00394">
    <property type="entry name" value="Cu-oxidase"/>
    <property type="match status" value="1"/>
</dbReference>
<dbReference type="InterPro" id="IPR011707">
    <property type="entry name" value="Cu-oxidase-like_N"/>
</dbReference>
<gene>
    <name evidence="6" type="ORF">DFH01_25460</name>
</gene>
<evidence type="ECO:0000256" key="1">
    <source>
        <dbReference type="ARBA" id="ARBA00022723"/>
    </source>
</evidence>
<evidence type="ECO:0000313" key="6">
    <source>
        <dbReference type="EMBL" id="PWS34370.1"/>
    </source>
</evidence>
<dbReference type="InterPro" id="IPR001117">
    <property type="entry name" value="Cu-oxidase_2nd"/>
</dbReference>
<dbReference type="GO" id="GO:0016491">
    <property type="term" value="F:oxidoreductase activity"/>
    <property type="evidence" value="ECO:0007669"/>
    <property type="project" value="UniProtKB-KW"/>
</dbReference>
<name>A0A317F5F4_9PROT</name>
<dbReference type="PANTHER" id="PTHR11709">
    <property type="entry name" value="MULTI-COPPER OXIDASE"/>
    <property type="match status" value="1"/>
</dbReference>
<organism evidence="6 7">
    <name type="scientific">Falsiroseomonas bella</name>
    <dbReference type="NCBI Taxonomy" id="2184016"/>
    <lineage>
        <taxon>Bacteria</taxon>
        <taxon>Pseudomonadati</taxon>
        <taxon>Pseudomonadota</taxon>
        <taxon>Alphaproteobacteria</taxon>
        <taxon>Acetobacterales</taxon>
        <taxon>Roseomonadaceae</taxon>
        <taxon>Falsiroseomonas</taxon>
    </lineage>
</organism>
<dbReference type="CDD" id="cd13887">
    <property type="entry name" value="CuRO_2_MCO_like_2"/>
    <property type="match status" value="1"/>
</dbReference>
<dbReference type="PROSITE" id="PS00079">
    <property type="entry name" value="MULTICOPPER_OXIDASE1"/>
    <property type="match status" value="1"/>
</dbReference>
<dbReference type="PROSITE" id="PS51318">
    <property type="entry name" value="TAT"/>
    <property type="match status" value="1"/>
</dbReference>